<organism evidence="1">
    <name type="scientific">Siphoviridae sp. ctYaH2</name>
    <dbReference type="NCBI Taxonomy" id="2825549"/>
    <lineage>
        <taxon>Viruses</taxon>
        <taxon>Duplodnaviria</taxon>
        <taxon>Heunggongvirae</taxon>
        <taxon>Uroviricota</taxon>
        <taxon>Caudoviricetes</taxon>
    </lineage>
</organism>
<proteinExistence type="predicted"/>
<accession>A0A8S5V551</accession>
<sequence>MSYTKNITLNKTIYYFSSTLNWLRTYRTEL</sequence>
<evidence type="ECO:0000313" key="1">
    <source>
        <dbReference type="EMBL" id="DAG01882.1"/>
    </source>
</evidence>
<protein>
    <submittedName>
        <fullName evidence="1">Uncharacterized protein</fullName>
    </submittedName>
</protein>
<dbReference type="EMBL" id="BK016199">
    <property type="protein sequence ID" value="DAG01882.1"/>
    <property type="molecule type" value="Genomic_DNA"/>
</dbReference>
<name>A0A8S5V551_9CAUD</name>
<reference evidence="1" key="1">
    <citation type="journal article" date="2021" name="Proc. Natl. Acad. Sci. U.S.A.">
        <title>A Catalog of Tens of Thousands of Viruses from Human Metagenomes Reveals Hidden Associations with Chronic Diseases.</title>
        <authorList>
            <person name="Tisza M.J."/>
            <person name="Buck C.B."/>
        </authorList>
    </citation>
    <scope>NUCLEOTIDE SEQUENCE</scope>
    <source>
        <strain evidence="1">CtYaH2</strain>
    </source>
</reference>